<accession>A0A160PK32</accession>
<evidence type="ECO:0000313" key="2">
    <source>
        <dbReference type="Proteomes" id="UP000218288"/>
    </source>
</evidence>
<dbReference type="OrthoDB" id="8021380at2"/>
<gene>
    <name evidence="1" type="ORF">MPPM_3896</name>
</gene>
<organism evidence="1 2">
    <name type="scientific">Methylorubrum populi</name>
    <dbReference type="NCBI Taxonomy" id="223967"/>
    <lineage>
        <taxon>Bacteria</taxon>
        <taxon>Pseudomonadati</taxon>
        <taxon>Pseudomonadota</taxon>
        <taxon>Alphaproteobacteria</taxon>
        <taxon>Hyphomicrobiales</taxon>
        <taxon>Methylobacteriaceae</taxon>
        <taxon>Methylorubrum</taxon>
    </lineage>
</organism>
<dbReference type="EMBL" id="AP014809">
    <property type="protein sequence ID" value="BAU92501.1"/>
    <property type="molecule type" value="Genomic_DNA"/>
</dbReference>
<proteinExistence type="predicted"/>
<dbReference type="AlphaFoldDB" id="A0A160PK32"/>
<dbReference type="Proteomes" id="UP000218288">
    <property type="component" value="Chromosome"/>
</dbReference>
<dbReference type="RefSeq" id="WP_096486432.1">
    <property type="nucleotide sequence ID" value="NZ_AP014809.1"/>
</dbReference>
<evidence type="ECO:0000313" key="1">
    <source>
        <dbReference type="EMBL" id="BAU92501.1"/>
    </source>
</evidence>
<protein>
    <recommendedName>
        <fullName evidence="3">DNA-binding protein</fullName>
    </recommendedName>
</protein>
<sequence length="81" mass="8928">MKSFAEVIDRLGIGPTAEAIGLKDSHVRTLKARDSIPPAYFEALVVSDAGKKLGLTYELLHQLYRGCRRPKTACAERRLSA</sequence>
<evidence type="ECO:0008006" key="3">
    <source>
        <dbReference type="Google" id="ProtNLM"/>
    </source>
</evidence>
<reference evidence="1 2" key="1">
    <citation type="journal article" date="2016" name="Genome Announc.">
        <title>Complete Genome Sequence of Methylobacterium populi P-1M, Isolated from Pink-Pigmented Household Biofilm.</title>
        <authorList>
            <person name="Morohoshi T."/>
            <person name="Ikeda T."/>
        </authorList>
    </citation>
    <scope>NUCLEOTIDE SEQUENCE [LARGE SCALE GENOMIC DNA]</scope>
    <source>
        <strain evidence="1 2">P-1M</strain>
    </source>
</reference>
<name>A0A160PK32_9HYPH</name>